<proteinExistence type="inferred from homology"/>
<dbReference type="InterPro" id="IPR000515">
    <property type="entry name" value="MetI-like"/>
</dbReference>
<dbReference type="CDD" id="cd06261">
    <property type="entry name" value="TM_PBP2"/>
    <property type="match status" value="1"/>
</dbReference>
<keyword evidence="4 7" id="KW-0812">Transmembrane</keyword>
<dbReference type="AlphaFoldDB" id="A0A8J4ALX9"/>
<dbReference type="Gene3D" id="1.10.3720.10">
    <property type="entry name" value="MetI-like"/>
    <property type="match status" value="1"/>
</dbReference>
<keyword evidence="6 7" id="KW-0472">Membrane</keyword>
<evidence type="ECO:0000256" key="5">
    <source>
        <dbReference type="ARBA" id="ARBA00022989"/>
    </source>
</evidence>
<evidence type="ECO:0000256" key="4">
    <source>
        <dbReference type="ARBA" id="ARBA00022692"/>
    </source>
</evidence>
<organism evidence="10 11">
    <name type="scientific">Actinocatenispora comari</name>
    <dbReference type="NCBI Taxonomy" id="2807577"/>
    <lineage>
        <taxon>Bacteria</taxon>
        <taxon>Bacillati</taxon>
        <taxon>Actinomycetota</taxon>
        <taxon>Actinomycetes</taxon>
        <taxon>Micromonosporales</taxon>
        <taxon>Micromonosporaceae</taxon>
        <taxon>Actinocatenispora</taxon>
    </lineage>
</organism>
<gene>
    <name evidence="10" type="ORF">NUM_64570</name>
</gene>
<dbReference type="PROSITE" id="PS50928">
    <property type="entry name" value="ABC_TM1"/>
    <property type="match status" value="1"/>
</dbReference>
<feature type="transmembrane region" description="Helical" evidence="7">
    <location>
        <begin position="150"/>
        <end position="170"/>
    </location>
</feature>
<dbReference type="Pfam" id="PF00528">
    <property type="entry name" value="BPD_transp_1"/>
    <property type="match status" value="1"/>
</dbReference>
<evidence type="ECO:0000313" key="10">
    <source>
        <dbReference type="EMBL" id="GIL31203.1"/>
    </source>
</evidence>
<feature type="transmembrane region" description="Helical" evidence="7">
    <location>
        <begin position="304"/>
        <end position="327"/>
    </location>
</feature>
<evidence type="ECO:0000259" key="9">
    <source>
        <dbReference type="PROSITE" id="PS50928"/>
    </source>
</evidence>
<keyword evidence="2 7" id="KW-0813">Transport</keyword>
<evidence type="ECO:0000256" key="1">
    <source>
        <dbReference type="ARBA" id="ARBA00004651"/>
    </source>
</evidence>
<dbReference type="SUPFAM" id="SSF161098">
    <property type="entry name" value="MetI-like"/>
    <property type="match status" value="1"/>
</dbReference>
<feature type="transmembrane region" description="Helical" evidence="7">
    <location>
        <begin position="117"/>
        <end position="138"/>
    </location>
</feature>
<evidence type="ECO:0000313" key="11">
    <source>
        <dbReference type="Proteomes" id="UP000614996"/>
    </source>
</evidence>
<comment type="caution">
    <text evidence="10">The sequence shown here is derived from an EMBL/GenBank/DDBJ whole genome shotgun (WGS) entry which is preliminary data.</text>
</comment>
<accession>A0A8J4ALX9</accession>
<feature type="region of interest" description="Disordered" evidence="8">
    <location>
        <begin position="1"/>
        <end position="21"/>
    </location>
</feature>
<reference evidence="11" key="1">
    <citation type="journal article" date="2021" name="Int. J. Syst. Evol. Microbiol.">
        <title>Actinocatenispora comari sp. nov., an endophytic actinomycete isolated from aerial parts of Comarum salesowianum.</title>
        <authorList>
            <person name="Oyunbileg N."/>
            <person name="Iizaka Y."/>
            <person name="Hamada M."/>
            <person name="Davaapurev B.O."/>
            <person name="Fukumoto A."/>
            <person name="Tsetseg B."/>
            <person name="Kato F."/>
            <person name="Tamura T."/>
            <person name="Batkhuu J."/>
            <person name="Anzai Y."/>
        </authorList>
    </citation>
    <scope>NUCLEOTIDE SEQUENCE [LARGE SCALE GENOMIC DNA]</scope>
    <source>
        <strain evidence="11">NUM-2625</strain>
    </source>
</reference>
<dbReference type="PANTHER" id="PTHR43227:SF8">
    <property type="entry name" value="DIACETYLCHITOBIOSE UPTAKE SYSTEM PERMEASE PROTEIN DASB"/>
    <property type="match status" value="1"/>
</dbReference>
<comment type="similarity">
    <text evidence="7">Belongs to the binding-protein-dependent transport system permease family.</text>
</comment>
<feature type="transmembrane region" description="Helical" evidence="7">
    <location>
        <begin position="36"/>
        <end position="67"/>
    </location>
</feature>
<sequence length="336" mass="36998">MESERMASTVNDASPAVAQAPKRRRRRLGRLTKKEILVVLGMLAVPVVVDLAFVWGPALASVVLSFFRWSGVGGLHPRACRPSGGLIQDNGCFTGVDNYHRAATNYPPFWPAVEHNVLWLLVFIVIATPLGMLFAVVIDRGIKGSRVYQSVLFLPVMLSLALIGIIWEFVYSPNYGLINTVIGHNQDNNLIDWLGNPHLNLWAVLVAATWRQAGYVMVLYLAGLKAADPALREAAQVDGANAWQTFWRVIFPTLRPINIVIIVVTVIESLRAFDLVYIINKGSNGLELLSVLVTNNIVGETSQVGFGSALGVVLLVISLIPISIFLYQNFKRKEGR</sequence>
<comment type="subcellular location">
    <subcellularLocation>
        <location evidence="1 7">Cell membrane</location>
        <topology evidence="1 7">Multi-pass membrane protein</topology>
    </subcellularLocation>
</comment>
<evidence type="ECO:0000256" key="6">
    <source>
        <dbReference type="ARBA" id="ARBA00023136"/>
    </source>
</evidence>
<dbReference type="GO" id="GO:0005886">
    <property type="term" value="C:plasma membrane"/>
    <property type="evidence" value="ECO:0007669"/>
    <property type="project" value="UniProtKB-SubCell"/>
</dbReference>
<feature type="domain" description="ABC transmembrane type-1" evidence="9">
    <location>
        <begin position="113"/>
        <end position="325"/>
    </location>
</feature>
<keyword evidence="3" id="KW-1003">Cell membrane</keyword>
<feature type="transmembrane region" description="Helical" evidence="7">
    <location>
        <begin position="199"/>
        <end position="222"/>
    </location>
</feature>
<dbReference type="GO" id="GO:0055085">
    <property type="term" value="P:transmembrane transport"/>
    <property type="evidence" value="ECO:0007669"/>
    <property type="project" value="InterPro"/>
</dbReference>
<name>A0A8J4ALX9_9ACTN</name>
<dbReference type="Proteomes" id="UP000614996">
    <property type="component" value="Unassembled WGS sequence"/>
</dbReference>
<dbReference type="InterPro" id="IPR050809">
    <property type="entry name" value="UgpAE/MalFG_permease"/>
</dbReference>
<feature type="compositionally biased region" description="Polar residues" evidence="8">
    <location>
        <begin position="1"/>
        <end position="12"/>
    </location>
</feature>
<keyword evidence="5 7" id="KW-1133">Transmembrane helix</keyword>
<protein>
    <submittedName>
        <fullName evidence="10">Sugar ABC transporter permease</fullName>
    </submittedName>
</protein>
<keyword evidence="11" id="KW-1185">Reference proteome</keyword>
<evidence type="ECO:0000256" key="3">
    <source>
        <dbReference type="ARBA" id="ARBA00022475"/>
    </source>
</evidence>
<evidence type="ECO:0000256" key="8">
    <source>
        <dbReference type="SAM" id="MobiDB-lite"/>
    </source>
</evidence>
<evidence type="ECO:0000256" key="2">
    <source>
        <dbReference type="ARBA" id="ARBA00022448"/>
    </source>
</evidence>
<dbReference type="EMBL" id="BOPO01000130">
    <property type="protein sequence ID" value="GIL31203.1"/>
    <property type="molecule type" value="Genomic_DNA"/>
</dbReference>
<dbReference type="PANTHER" id="PTHR43227">
    <property type="entry name" value="BLL4140 PROTEIN"/>
    <property type="match status" value="1"/>
</dbReference>
<dbReference type="InterPro" id="IPR035906">
    <property type="entry name" value="MetI-like_sf"/>
</dbReference>
<evidence type="ECO:0000256" key="7">
    <source>
        <dbReference type="RuleBase" id="RU363032"/>
    </source>
</evidence>